<evidence type="ECO:0000313" key="3">
    <source>
        <dbReference type="EMBL" id="AVO47319.1"/>
    </source>
</evidence>
<keyword evidence="4" id="KW-1185">Reference proteome</keyword>
<dbReference type="InterPro" id="IPR002701">
    <property type="entry name" value="CM_II_prokaryot"/>
</dbReference>
<dbReference type="RefSeq" id="WP_106750689.1">
    <property type="nucleotide sequence ID" value="NZ_CP027668.1"/>
</dbReference>
<name>A0A2S0NGM2_9HYPH</name>
<dbReference type="InterPro" id="IPR036263">
    <property type="entry name" value="Chorismate_II_sf"/>
</dbReference>
<dbReference type="OrthoDB" id="7268348at2"/>
<evidence type="ECO:0000259" key="2">
    <source>
        <dbReference type="PROSITE" id="PS51168"/>
    </source>
</evidence>
<evidence type="ECO:0000313" key="4">
    <source>
        <dbReference type="Proteomes" id="UP000237889"/>
    </source>
</evidence>
<feature type="domain" description="Chorismate mutase" evidence="2">
    <location>
        <begin position="3"/>
        <end position="94"/>
    </location>
</feature>
<dbReference type="GO" id="GO:0046417">
    <property type="term" value="P:chorismate metabolic process"/>
    <property type="evidence" value="ECO:0007669"/>
    <property type="project" value="InterPro"/>
</dbReference>
<dbReference type="PROSITE" id="PS51168">
    <property type="entry name" value="CHORISMATE_MUT_2"/>
    <property type="match status" value="1"/>
</dbReference>
<dbReference type="SMART" id="SM00830">
    <property type="entry name" value="CM_2"/>
    <property type="match status" value="1"/>
</dbReference>
<organism evidence="3 4">
    <name type="scientific">Phreatobacter cathodiphilus</name>
    <dbReference type="NCBI Taxonomy" id="1868589"/>
    <lineage>
        <taxon>Bacteria</taxon>
        <taxon>Pseudomonadati</taxon>
        <taxon>Pseudomonadota</taxon>
        <taxon>Alphaproteobacteria</taxon>
        <taxon>Hyphomicrobiales</taxon>
        <taxon>Phreatobacteraceae</taxon>
        <taxon>Phreatobacter</taxon>
    </lineage>
</organism>
<dbReference type="SUPFAM" id="SSF48600">
    <property type="entry name" value="Chorismate mutase II"/>
    <property type="match status" value="1"/>
</dbReference>
<dbReference type="InterPro" id="IPR036979">
    <property type="entry name" value="CM_dom_sf"/>
</dbReference>
<dbReference type="Proteomes" id="UP000237889">
    <property type="component" value="Chromosome"/>
</dbReference>
<dbReference type="KEGG" id="phr:C6569_20990"/>
<dbReference type="GO" id="GO:0004106">
    <property type="term" value="F:chorismate mutase activity"/>
    <property type="evidence" value="ECO:0007669"/>
    <property type="project" value="UniProtKB-EC"/>
</dbReference>
<proteinExistence type="predicted"/>
<dbReference type="Pfam" id="PF01817">
    <property type="entry name" value="CM_2"/>
    <property type="match status" value="1"/>
</dbReference>
<dbReference type="Gene3D" id="1.20.59.10">
    <property type="entry name" value="Chorismate mutase"/>
    <property type="match status" value="1"/>
</dbReference>
<protein>
    <recommendedName>
        <fullName evidence="1">chorismate mutase</fullName>
        <ecNumber evidence="1">5.4.99.5</ecNumber>
    </recommendedName>
</protein>
<dbReference type="EMBL" id="CP027668">
    <property type="protein sequence ID" value="AVO47319.1"/>
    <property type="molecule type" value="Genomic_DNA"/>
</dbReference>
<dbReference type="AlphaFoldDB" id="A0A2S0NGM2"/>
<gene>
    <name evidence="3" type="ORF">C6569_20990</name>
</gene>
<accession>A0A2S0NGM2</accession>
<evidence type="ECO:0000256" key="1">
    <source>
        <dbReference type="ARBA" id="ARBA00012404"/>
    </source>
</evidence>
<sequence>MTDPTLPSLADLRGEIDRIDAAMHGLLMERGQIIERLIEVKKTAETGSAFRPAREADVVRRLVDNHKGRLPVELVVQIWRQIISTFTYVQSPHSVHVVMGPEQENARELARFHFGFGVPLVKHSSPASVVAAIARDRGDLGLIGLGPAREPWWEKLGGSGQPIAMATAPAIARAASPRPPQALVIGHPSIDTAGLDTRLVAVTLAGRPAVEVDAVLASADEGGRHHLLAWGPREASEAEIAQDAASGMAVEAARTVGYTARPIAA</sequence>
<reference evidence="3 4" key="1">
    <citation type="submission" date="2018-03" db="EMBL/GenBank/DDBJ databases">
        <title>Genome sequencing of Phreatobacter sp.</title>
        <authorList>
            <person name="Kim S.-J."/>
            <person name="Heo J."/>
            <person name="Kwon S.-W."/>
        </authorList>
    </citation>
    <scope>NUCLEOTIDE SEQUENCE [LARGE SCALE GENOMIC DNA]</scope>
    <source>
        <strain evidence="3 4">S-12</strain>
    </source>
</reference>
<dbReference type="EC" id="5.4.99.5" evidence="1"/>